<evidence type="ECO:0000313" key="2">
    <source>
        <dbReference type="Proteomes" id="UP000583556"/>
    </source>
</evidence>
<dbReference type="RefSeq" id="WP_169493232.1">
    <property type="nucleotide sequence ID" value="NZ_JABBGM010000003.1"/>
</dbReference>
<comment type="caution">
    <text evidence="1">The sequence shown here is derived from an EMBL/GenBank/DDBJ whole genome shotgun (WGS) entry which is preliminary data.</text>
</comment>
<evidence type="ECO:0000313" key="1">
    <source>
        <dbReference type="EMBL" id="NML93981.1"/>
    </source>
</evidence>
<dbReference type="EMBL" id="JABBGM010000003">
    <property type="protein sequence ID" value="NML93981.1"/>
    <property type="molecule type" value="Genomic_DNA"/>
</dbReference>
<name>A0A7Y0G999_9SPHN</name>
<proteinExistence type="predicted"/>
<protein>
    <submittedName>
        <fullName evidence="1">Uncharacterized protein</fullName>
    </submittedName>
</protein>
<keyword evidence="2" id="KW-1185">Reference proteome</keyword>
<organism evidence="1 2">
    <name type="scientific">Novosphingobium olei</name>
    <dbReference type="NCBI Taxonomy" id="2728851"/>
    <lineage>
        <taxon>Bacteria</taxon>
        <taxon>Pseudomonadati</taxon>
        <taxon>Pseudomonadota</taxon>
        <taxon>Alphaproteobacteria</taxon>
        <taxon>Sphingomonadales</taxon>
        <taxon>Sphingomonadaceae</taxon>
        <taxon>Novosphingobium</taxon>
    </lineage>
</organism>
<dbReference type="AlphaFoldDB" id="A0A7Y0G999"/>
<dbReference type="Proteomes" id="UP000583556">
    <property type="component" value="Unassembled WGS sequence"/>
</dbReference>
<gene>
    <name evidence="1" type="ORF">HHL27_09910</name>
</gene>
<sequence>MIVQICARTLQEAVLEGKLETSARPLTGGKPVLLRPLHWETDTPVPRMASRCLKLDDWCNVLATSTHRIFVNRNDVEEFLASFMTQDEIYDAVGASARARKRAVEVLPVSTS</sequence>
<reference evidence="1 2" key="1">
    <citation type="submission" date="2020-04" db="EMBL/GenBank/DDBJ databases">
        <title>Novosphingobium sp. TW-4 isolated from soil.</title>
        <authorList>
            <person name="Dahal R.H."/>
            <person name="Chaudhary D.K."/>
        </authorList>
    </citation>
    <scope>NUCLEOTIDE SEQUENCE [LARGE SCALE GENOMIC DNA]</scope>
    <source>
        <strain evidence="1 2">TW-4</strain>
    </source>
</reference>
<accession>A0A7Y0G999</accession>